<dbReference type="NCBIfam" id="TIGR00778">
    <property type="entry name" value="ahpD_dom"/>
    <property type="match status" value="1"/>
</dbReference>
<dbReference type="InterPro" id="IPR029032">
    <property type="entry name" value="AhpD-like"/>
</dbReference>
<reference evidence="2 3" key="1">
    <citation type="submission" date="2019-01" db="EMBL/GenBank/DDBJ databases">
        <authorList>
            <person name="Chen W.-M."/>
        </authorList>
    </citation>
    <scope>NUCLEOTIDE SEQUENCE [LARGE SCALE GENOMIC DNA]</scope>
    <source>
        <strain evidence="2 3">ICH-3</strain>
    </source>
</reference>
<dbReference type="PANTHER" id="PTHR35446">
    <property type="entry name" value="SI:CH211-175M2.5"/>
    <property type="match status" value="1"/>
</dbReference>
<keyword evidence="3" id="KW-1185">Reference proteome</keyword>
<dbReference type="SUPFAM" id="SSF69118">
    <property type="entry name" value="AhpD-like"/>
    <property type="match status" value="1"/>
</dbReference>
<feature type="domain" description="Carboxymuconolactone decarboxylase-like" evidence="1">
    <location>
        <begin position="56"/>
        <end position="113"/>
    </location>
</feature>
<evidence type="ECO:0000313" key="2">
    <source>
        <dbReference type="EMBL" id="RVT49611.1"/>
    </source>
</evidence>
<protein>
    <submittedName>
        <fullName evidence="2">Carboxymuconolactone decarboxylase family protein</fullName>
    </submittedName>
</protein>
<gene>
    <name evidence="2" type="ORF">ENE75_18335</name>
</gene>
<dbReference type="AlphaFoldDB" id="A0A3S2TP65"/>
<organism evidence="2 3">
    <name type="scientific">Rubrivivax albus</name>
    <dbReference type="NCBI Taxonomy" id="2499835"/>
    <lineage>
        <taxon>Bacteria</taxon>
        <taxon>Pseudomonadati</taxon>
        <taxon>Pseudomonadota</taxon>
        <taxon>Betaproteobacteria</taxon>
        <taxon>Burkholderiales</taxon>
        <taxon>Sphaerotilaceae</taxon>
        <taxon>Rubrivivax</taxon>
    </lineage>
</organism>
<accession>A0A3S2TP65</accession>
<dbReference type="PANTHER" id="PTHR35446:SF3">
    <property type="entry name" value="CMD DOMAIN-CONTAINING PROTEIN"/>
    <property type="match status" value="1"/>
</dbReference>
<dbReference type="OrthoDB" id="3667834at2"/>
<comment type="caution">
    <text evidence="2">The sequence shown here is derived from an EMBL/GenBank/DDBJ whole genome shotgun (WGS) entry which is preliminary data.</text>
</comment>
<evidence type="ECO:0000259" key="1">
    <source>
        <dbReference type="Pfam" id="PF02627"/>
    </source>
</evidence>
<dbReference type="RefSeq" id="WP_128199783.1">
    <property type="nucleotide sequence ID" value="NZ_SACT01000007.1"/>
</dbReference>
<proteinExistence type="predicted"/>
<name>A0A3S2TP65_9BURK</name>
<sequence>MTTTRYLHALDAVKHDQAEGAQKEVLDQALAQVGFIPNMYANMVNAPAVLSTYLFGYARFRSESGLTPAEQEVVFLAISAANGCSYCTAAHSMIADKKSGVSADVLQAIRGGQPIPDARLAALHALTTEMVRSQGRPAPAILQAFLDAGYQERDVLYIILAMAVKTLSNFSNHAFATEVDPAFAAYRVA</sequence>
<dbReference type="InterPro" id="IPR004675">
    <property type="entry name" value="AhpD_core"/>
</dbReference>
<dbReference type="Proteomes" id="UP000288178">
    <property type="component" value="Unassembled WGS sequence"/>
</dbReference>
<dbReference type="EMBL" id="SACT01000007">
    <property type="protein sequence ID" value="RVT49611.1"/>
    <property type="molecule type" value="Genomic_DNA"/>
</dbReference>
<dbReference type="Pfam" id="PF02627">
    <property type="entry name" value="CMD"/>
    <property type="match status" value="1"/>
</dbReference>
<evidence type="ECO:0000313" key="3">
    <source>
        <dbReference type="Proteomes" id="UP000288178"/>
    </source>
</evidence>
<dbReference type="InterPro" id="IPR003779">
    <property type="entry name" value="CMD-like"/>
</dbReference>
<dbReference type="Gene3D" id="1.20.1290.10">
    <property type="entry name" value="AhpD-like"/>
    <property type="match status" value="1"/>
</dbReference>
<dbReference type="GO" id="GO:0051920">
    <property type="term" value="F:peroxiredoxin activity"/>
    <property type="evidence" value="ECO:0007669"/>
    <property type="project" value="InterPro"/>
</dbReference>